<feature type="transmembrane region" description="Helical" evidence="1">
    <location>
        <begin position="142"/>
        <end position="163"/>
    </location>
</feature>
<evidence type="ECO:0008006" key="4">
    <source>
        <dbReference type="Google" id="ProtNLM"/>
    </source>
</evidence>
<evidence type="ECO:0000313" key="2">
    <source>
        <dbReference type="EMBL" id="MFM0597107.1"/>
    </source>
</evidence>
<feature type="transmembrane region" description="Helical" evidence="1">
    <location>
        <begin position="408"/>
        <end position="428"/>
    </location>
</feature>
<feature type="transmembrane region" description="Helical" evidence="1">
    <location>
        <begin position="65"/>
        <end position="82"/>
    </location>
</feature>
<keyword evidence="1" id="KW-0472">Membrane</keyword>
<proteinExistence type="predicted"/>
<feature type="transmembrane region" description="Helical" evidence="1">
    <location>
        <begin position="269"/>
        <end position="291"/>
    </location>
</feature>
<reference evidence="2 3" key="1">
    <citation type="journal article" date="2024" name="Chem. Sci.">
        <title>Discovery of megapolipeptins by genome mining of a Burkholderiales bacteria collection.</title>
        <authorList>
            <person name="Paulo B.S."/>
            <person name="Recchia M.J.J."/>
            <person name="Lee S."/>
            <person name="Fergusson C.H."/>
            <person name="Romanowski S.B."/>
            <person name="Hernandez A."/>
            <person name="Krull N."/>
            <person name="Liu D.Y."/>
            <person name="Cavanagh H."/>
            <person name="Bos A."/>
            <person name="Gray C.A."/>
            <person name="Murphy B.T."/>
            <person name="Linington R.G."/>
            <person name="Eustaquio A.S."/>
        </authorList>
    </citation>
    <scope>NUCLEOTIDE SEQUENCE [LARGE SCALE GENOMIC DNA]</scope>
    <source>
        <strain evidence="2 3">RL17-335-BIF-A</strain>
    </source>
</reference>
<protein>
    <recommendedName>
        <fullName evidence="4">O-antigen ligase</fullName>
    </recommendedName>
</protein>
<dbReference type="RefSeq" id="WP_184000886.1">
    <property type="nucleotide sequence ID" value="NZ_JAQQBZ010000028.1"/>
</dbReference>
<feature type="transmembrane region" description="Helical" evidence="1">
    <location>
        <begin position="196"/>
        <end position="214"/>
    </location>
</feature>
<dbReference type="EMBL" id="JAQQBZ010000028">
    <property type="protein sequence ID" value="MFM0597107.1"/>
    <property type="molecule type" value="Genomic_DNA"/>
</dbReference>
<evidence type="ECO:0000313" key="3">
    <source>
        <dbReference type="Proteomes" id="UP001629367"/>
    </source>
</evidence>
<keyword evidence="3" id="KW-1185">Reference proteome</keyword>
<gene>
    <name evidence="2" type="ORF">PQQ68_29155</name>
</gene>
<comment type="caution">
    <text evidence="2">The sequence shown here is derived from an EMBL/GenBank/DDBJ whole genome shotgun (WGS) entry which is preliminary data.</text>
</comment>
<feature type="transmembrane region" description="Helical" evidence="1">
    <location>
        <begin position="111"/>
        <end position="130"/>
    </location>
</feature>
<name>A0ABW9DHU3_9BURK</name>
<dbReference type="InterPro" id="IPR051533">
    <property type="entry name" value="WaaL-like"/>
</dbReference>
<feature type="transmembrane region" description="Helical" evidence="1">
    <location>
        <begin position="351"/>
        <end position="372"/>
    </location>
</feature>
<feature type="transmembrane region" description="Helical" evidence="1">
    <location>
        <begin position="244"/>
        <end position="262"/>
    </location>
</feature>
<dbReference type="PANTHER" id="PTHR37422:SF13">
    <property type="entry name" value="LIPOPOLYSACCHARIDE BIOSYNTHESIS PROTEIN PA4999-RELATED"/>
    <property type="match status" value="1"/>
</dbReference>
<accession>A0ABW9DHU3</accession>
<evidence type="ECO:0000256" key="1">
    <source>
        <dbReference type="SAM" id="Phobius"/>
    </source>
</evidence>
<keyword evidence="1" id="KW-0812">Transmembrane</keyword>
<keyword evidence="1" id="KW-1133">Transmembrane helix</keyword>
<feature type="transmembrane region" description="Helical" evidence="1">
    <location>
        <begin position="384"/>
        <end position="402"/>
    </location>
</feature>
<dbReference type="PANTHER" id="PTHR37422">
    <property type="entry name" value="TEICHURONIC ACID BIOSYNTHESIS PROTEIN TUAE"/>
    <property type="match status" value="1"/>
</dbReference>
<feature type="transmembrane region" description="Helical" evidence="1">
    <location>
        <begin position="31"/>
        <end position="53"/>
    </location>
</feature>
<sequence>MSLESALRDATMRIPALAMSERISLINRPDAISSLWVLTFFSAIAGDVMFGMIRYYTSILGVPQIAYLPKVMMLICVIIIIVRRPNVYHFLSALYLAVEACVSLSNGASLAAVGFWMWLILPLIFTVLAPRQSLEILEEPRAWIAFLSLTALCMVGVFVNYFYPLPWIGKSLDIGGFDVQAAAASYVGTVQRLPGFGRDSAATGLMIGTLIIWVLPRLRSYAVASIMLAAAALAIWATTNKTTLISLVVLLAIWQLGSSGAIKKACMWVLALTTVLPFAGLVATEAINHIVVGTGLLASMQDRFVNTWPLLLNAMLRENLIGLGIGPGGFGSLTGHYQSAFGFNVGYSDNMVLYLVANFGIIGGILFMLLMAQFVFSSRREDKRVWLMLLFLLLSGITTDIYESIGCLLFLGVTIKSIATGATFGVAGGTRTRLENVR</sequence>
<feature type="transmembrane region" description="Helical" evidence="1">
    <location>
        <begin position="221"/>
        <end position="238"/>
    </location>
</feature>
<organism evidence="2 3">
    <name type="scientific">Paraburkholderia dilworthii</name>
    <dbReference type="NCBI Taxonomy" id="948106"/>
    <lineage>
        <taxon>Bacteria</taxon>
        <taxon>Pseudomonadati</taxon>
        <taxon>Pseudomonadota</taxon>
        <taxon>Betaproteobacteria</taxon>
        <taxon>Burkholderiales</taxon>
        <taxon>Burkholderiaceae</taxon>
        <taxon>Paraburkholderia</taxon>
    </lineage>
</organism>
<dbReference type="Proteomes" id="UP001629367">
    <property type="component" value="Unassembled WGS sequence"/>
</dbReference>